<dbReference type="EMBL" id="CP026309">
    <property type="protein sequence ID" value="AUV83871.1"/>
    <property type="molecule type" value="Genomic_DNA"/>
</dbReference>
<organism evidence="1 2">
    <name type="scientific">Salinigranum rubrum</name>
    <dbReference type="NCBI Taxonomy" id="755307"/>
    <lineage>
        <taxon>Archaea</taxon>
        <taxon>Methanobacteriati</taxon>
        <taxon>Methanobacteriota</taxon>
        <taxon>Stenosarchaea group</taxon>
        <taxon>Halobacteria</taxon>
        <taxon>Halobacteriales</taxon>
        <taxon>Haloferacaceae</taxon>
        <taxon>Salinigranum</taxon>
    </lineage>
</organism>
<accession>A0A2I8VPL9</accession>
<dbReference type="Pfam" id="PF24366">
    <property type="entry name" value="DUF7522"/>
    <property type="match status" value="1"/>
</dbReference>
<dbReference type="AlphaFoldDB" id="A0A2I8VPL9"/>
<evidence type="ECO:0000313" key="2">
    <source>
        <dbReference type="Proteomes" id="UP000236584"/>
    </source>
</evidence>
<dbReference type="Proteomes" id="UP000236584">
    <property type="component" value="Chromosome"/>
</dbReference>
<sequence length="125" mass="13851">MCRTAVGDALRSVIHFTRDDSELLYLRKDLYGDDRRRALEVKASLVERERVGFSSDERYEPHAAGAGSDPALGDYEFTVRVFTDGFVCRVIVGDHGLLLTAEDLDVDRVEEVAVALRGLLATAYG</sequence>
<evidence type="ECO:0000313" key="1">
    <source>
        <dbReference type="EMBL" id="AUV83871.1"/>
    </source>
</evidence>
<keyword evidence="2" id="KW-1185">Reference proteome</keyword>
<reference evidence="1 2" key="1">
    <citation type="submission" date="2018-01" db="EMBL/GenBank/DDBJ databases">
        <title>Complete genome sequence of Salinigranum rubrum GX10T, an extremely halophilic archaeon isolated from a marine solar saltern.</title>
        <authorList>
            <person name="Han S."/>
        </authorList>
    </citation>
    <scope>NUCLEOTIDE SEQUENCE [LARGE SCALE GENOMIC DNA]</scope>
    <source>
        <strain evidence="1 2">GX10</strain>
    </source>
</reference>
<dbReference type="KEGG" id="srub:C2R22_04085"/>
<protein>
    <submittedName>
        <fullName evidence="1">Uncharacterized protein</fullName>
    </submittedName>
</protein>
<proteinExistence type="predicted"/>
<dbReference type="InterPro" id="IPR055944">
    <property type="entry name" value="DUF7522"/>
</dbReference>
<dbReference type="OrthoDB" id="256252at2157"/>
<name>A0A2I8VPL9_9EURY</name>
<gene>
    <name evidence="1" type="ORF">C2R22_04085</name>
</gene>